<dbReference type="EMBL" id="CAJPVJ010010015">
    <property type="protein sequence ID" value="CAG2172954.1"/>
    <property type="molecule type" value="Genomic_DNA"/>
</dbReference>
<dbReference type="SUPFAM" id="SSF47923">
    <property type="entry name" value="Ypt/Rab-GAP domain of gyp1p"/>
    <property type="match status" value="2"/>
</dbReference>
<keyword evidence="3" id="KW-0812">Transmembrane</keyword>
<dbReference type="Gene3D" id="1.10.472.80">
    <property type="entry name" value="Ypt/Rab-GAP domain of gyp1p, domain 3"/>
    <property type="match status" value="1"/>
</dbReference>
<organism evidence="5">
    <name type="scientific">Oppiella nova</name>
    <dbReference type="NCBI Taxonomy" id="334625"/>
    <lineage>
        <taxon>Eukaryota</taxon>
        <taxon>Metazoa</taxon>
        <taxon>Ecdysozoa</taxon>
        <taxon>Arthropoda</taxon>
        <taxon>Chelicerata</taxon>
        <taxon>Arachnida</taxon>
        <taxon>Acari</taxon>
        <taxon>Acariformes</taxon>
        <taxon>Sarcoptiformes</taxon>
        <taxon>Oribatida</taxon>
        <taxon>Brachypylina</taxon>
        <taxon>Oppioidea</taxon>
        <taxon>Oppiidae</taxon>
        <taxon>Oppiella</taxon>
    </lineage>
</organism>
<reference evidence="5" key="1">
    <citation type="submission" date="2020-11" db="EMBL/GenBank/DDBJ databases">
        <authorList>
            <person name="Tran Van P."/>
        </authorList>
    </citation>
    <scope>NUCLEOTIDE SEQUENCE</scope>
</reference>
<dbReference type="InterPro" id="IPR035969">
    <property type="entry name" value="Rab-GAP_TBC_sf"/>
</dbReference>
<keyword evidence="1" id="KW-0343">GTPase activation</keyword>
<protein>
    <recommendedName>
        <fullName evidence="4">Rab-GAP TBC domain-containing protein</fullName>
    </recommendedName>
</protein>
<accession>A0A7R9QRQ0</accession>
<dbReference type="GO" id="GO:0005789">
    <property type="term" value="C:endoplasmic reticulum membrane"/>
    <property type="evidence" value="ECO:0007669"/>
    <property type="project" value="TreeGrafter"/>
</dbReference>
<dbReference type="GO" id="GO:0006888">
    <property type="term" value="P:endoplasmic reticulum to Golgi vesicle-mediated transport"/>
    <property type="evidence" value="ECO:0007669"/>
    <property type="project" value="TreeGrafter"/>
</dbReference>
<keyword evidence="3" id="KW-0472">Membrane</keyword>
<dbReference type="Gene3D" id="1.10.8.1310">
    <property type="match status" value="1"/>
</dbReference>
<feature type="domain" description="Rab-GAP TBC" evidence="4">
    <location>
        <begin position="77"/>
        <end position="263"/>
    </location>
</feature>
<evidence type="ECO:0000256" key="1">
    <source>
        <dbReference type="ARBA" id="ARBA00022468"/>
    </source>
</evidence>
<dbReference type="InterPro" id="IPR000195">
    <property type="entry name" value="Rab-GAP-TBC_dom"/>
</dbReference>
<evidence type="ECO:0000259" key="4">
    <source>
        <dbReference type="PROSITE" id="PS50086"/>
    </source>
</evidence>
<dbReference type="PANTHER" id="PTHR20913:SF7">
    <property type="entry name" value="RE60063P"/>
    <property type="match status" value="1"/>
</dbReference>
<feature type="region of interest" description="Disordered" evidence="2">
    <location>
        <begin position="1"/>
        <end position="34"/>
    </location>
</feature>
<evidence type="ECO:0000256" key="3">
    <source>
        <dbReference type="SAM" id="Phobius"/>
    </source>
</evidence>
<dbReference type="Proteomes" id="UP000728032">
    <property type="component" value="Unassembled WGS sequence"/>
</dbReference>
<dbReference type="PANTHER" id="PTHR20913">
    <property type="entry name" value="TBC1 DOMAIN FAMILY MEMBER 20/GTPASE"/>
    <property type="match status" value="1"/>
</dbReference>
<dbReference type="GO" id="GO:0005096">
    <property type="term" value="F:GTPase activator activity"/>
    <property type="evidence" value="ECO:0007669"/>
    <property type="project" value="UniProtKB-KW"/>
</dbReference>
<evidence type="ECO:0000313" key="5">
    <source>
        <dbReference type="EMBL" id="CAD7655767.1"/>
    </source>
</evidence>
<dbReference type="AlphaFoldDB" id="A0A7R9QRQ0"/>
<feature type="transmembrane region" description="Helical" evidence="3">
    <location>
        <begin position="366"/>
        <end position="385"/>
    </location>
</feature>
<dbReference type="FunFam" id="1.10.8.1310:FF:000001">
    <property type="entry name" value="TBC1 domain family, member 20"/>
    <property type="match status" value="1"/>
</dbReference>
<keyword evidence="3" id="KW-1133">Transmembrane helix</keyword>
<dbReference type="OrthoDB" id="206700at2759"/>
<evidence type="ECO:0000256" key="2">
    <source>
        <dbReference type="SAM" id="MobiDB-lite"/>
    </source>
</evidence>
<dbReference type="InterPro" id="IPR045913">
    <property type="entry name" value="TBC20/Gyp8-like"/>
</dbReference>
<dbReference type="EMBL" id="OC924840">
    <property type="protein sequence ID" value="CAD7655767.1"/>
    <property type="molecule type" value="Genomic_DNA"/>
</dbReference>
<dbReference type="PROSITE" id="PS50086">
    <property type="entry name" value="TBC_RABGAP"/>
    <property type="match status" value="1"/>
</dbReference>
<proteinExistence type="predicted"/>
<name>A0A7R9QRQ0_9ACAR</name>
<evidence type="ECO:0000313" key="6">
    <source>
        <dbReference type="Proteomes" id="UP000728032"/>
    </source>
</evidence>
<dbReference type="SMART" id="SM00164">
    <property type="entry name" value="TBC"/>
    <property type="match status" value="1"/>
</dbReference>
<keyword evidence="6" id="KW-1185">Reference proteome</keyword>
<sequence>MVDTSADNPSHENEDKLMANGVHSSDELSEEESEELFTQMESQLTDKEVLHMTDVLQCLQLSDTRGLRRLATTGDGFIDDNLRRQIWPKVAKVSVVETSPRPSPQTIESHAFYNQVVMDVNRSLSRFPPSIEATHRISMQDSLIRLIMRVLIKNPELHYFQGYHDICVTFLMVLGEEMAFYVVNQLSKTHFRVFMEKTMDKTADLMDIIAIVVREESPSLGQHMDRSQVGTIFALSWVITWFSHVLPTYEDVTRLFDFFLVSHSLMPLYFTVALVLRKEHHILDADCDMPSIHQLLTLVPETEELPIESLIGTALELMDRHPPQDMIRAQQKEKKERLMLAKRAKNRALFGSVFDFRYLFHTFTRFQFMSITVLVVFCATFYQIYWNV</sequence>
<gene>
    <name evidence="5" type="ORF">ONB1V03_LOCUS12410</name>
</gene>
<dbReference type="Pfam" id="PF00566">
    <property type="entry name" value="RabGAP-TBC"/>
    <property type="match status" value="1"/>
</dbReference>